<feature type="repeat" description="WD" evidence="5">
    <location>
        <begin position="183"/>
        <end position="215"/>
    </location>
</feature>
<evidence type="ECO:0008006" key="8">
    <source>
        <dbReference type="Google" id="ProtNLM"/>
    </source>
</evidence>
<keyword evidence="2" id="KW-0677">Repeat</keyword>
<dbReference type="AlphaFoldDB" id="A0AAV2YUG2"/>
<dbReference type="Pfam" id="PF00400">
    <property type="entry name" value="WD40"/>
    <property type="match status" value="3"/>
</dbReference>
<keyword evidence="7" id="KW-1185">Reference proteome</keyword>
<keyword evidence="3" id="KW-0647">Proteasome</keyword>
<comment type="similarity">
    <text evidence="4">Belongs to the WD repeat PAAF1/RPN14 family.</text>
</comment>
<evidence type="ECO:0000256" key="1">
    <source>
        <dbReference type="ARBA" id="ARBA00022574"/>
    </source>
</evidence>
<organism evidence="6 7">
    <name type="scientific">Lagenidium giganteum</name>
    <dbReference type="NCBI Taxonomy" id="4803"/>
    <lineage>
        <taxon>Eukaryota</taxon>
        <taxon>Sar</taxon>
        <taxon>Stramenopiles</taxon>
        <taxon>Oomycota</taxon>
        <taxon>Peronosporomycetes</taxon>
        <taxon>Pythiales</taxon>
        <taxon>Pythiaceae</taxon>
    </lineage>
</organism>
<sequence length="422" mass="46036">MAHVTDDRQRYLEVQGDWHNAEDTFWLNVYERSVMAPSLAIHTSPRTQLLVDLKALPHENDATKHVVEMTKRESNWIELQVKQPHEQALRSVFQAPNKELTCGDGLFALDVSPDEHYVVAGGRHGGCTVWNIGQATKHVQLSGHMMDVTSARFFPSSKVVLTGSLDFKLRIWSVDNGRCAAVLEGHLGGIEDTVIVGRGRNVLSCGSDGLIQLWSCGSQQGIAKWATDDRSAVHCMSLLTDGSLCAPKTLSPDAEEFETDDKVLFAGLDNGEVLGVDIRARESVANIDVGGAVLSCATAVVHGVPMLVTGTEKGIVSSWDLRHTQAPLSVVSRSTAEVRHVMLDHVNQLENGTPGVWTAHGDGACSYWHGLLSQKPSPRIVTDLTGPTYEPVRRLAMGPRTGRVFTACRDGQVREYIPHVSV</sequence>
<proteinExistence type="inferred from homology"/>
<accession>A0AAV2YUG2</accession>
<dbReference type="InterPro" id="IPR051179">
    <property type="entry name" value="WD_repeat_multifunction"/>
</dbReference>
<evidence type="ECO:0000256" key="3">
    <source>
        <dbReference type="ARBA" id="ARBA00022942"/>
    </source>
</evidence>
<dbReference type="Proteomes" id="UP001146120">
    <property type="component" value="Unassembled WGS sequence"/>
</dbReference>
<dbReference type="PROSITE" id="PS50082">
    <property type="entry name" value="WD_REPEATS_2"/>
    <property type="match status" value="2"/>
</dbReference>
<comment type="caution">
    <text evidence="6">The sequence shown here is derived from an EMBL/GenBank/DDBJ whole genome shotgun (WGS) entry which is preliminary data.</text>
</comment>
<dbReference type="InterPro" id="IPR015943">
    <property type="entry name" value="WD40/YVTN_repeat-like_dom_sf"/>
</dbReference>
<gene>
    <name evidence="6" type="ORF">N0F65_008803</name>
</gene>
<evidence type="ECO:0000256" key="2">
    <source>
        <dbReference type="ARBA" id="ARBA00022737"/>
    </source>
</evidence>
<evidence type="ECO:0000313" key="7">
    <source>
        <dbReference type="Proteomes" id="UP001146120"/>
    </source>
</evidence>
<evidence type="ECO:0000256" key="5">
    <source>
        <dbReference type="PROSITE-ProRule" id="PRU00221"/>
    </source>
</evidence>
<dbReference type="EMBL" id="DAKRPA010000100">
    <property type="protein sequence ID" value="DAZ98677.1"/>
    <property type="molecule type" value="Genomic_DNA"/>
</dbReference>
<evidence type="ECO:0000313" key="6">
    <source>
        <dbReference type="EMBL" id="DAZ98677.1"/>
    </source>
</evidence>
<dbReference type="PROSITE" id="PS50294">
    <property type="entry name" value="WD_REPEATS_REGION"/>
    <property type="match status" value="1"/>
</dbReference>
<reference evidence="6" key="1">
    <citation type="submission" date="2022-11" db="EMBL/GenBank/DDBJ databases">
        <authorList>
            <person name="Morgan W.R."/>
            <person name="Tartar A."/>
        </authorList>
    </citation>
    <scope>NUCLEOTIDE SEQUENCE</scope>
    <source>
        <strain evidence="6">ARSEF 373</strain>
    </source>
</reference>
<dbReference type="PANTHER" id="PTHR19857:SF19">
    <property type="entry name" value="26S PROTEASOME REGULATORY SUBUNIT RPN14"/>
    <property type="match status" value="1"/>
</dbReference>
<keyword evidence="1 5" id="KW-0853">WD repeat</keyword>
<dbReference type="GO" id="GO:0000502">
    <property type="term" value="C:proteasome complex"/>
    <property type="evidence" value="ECO:0007669"/>
    <property type="project" value="UniProtKB-KW"/>
</dbReference>
<name>A0AAV2YUG2_9STRA</name>
<protein>
    <recommendedName>
        <fullName evidence="8">Proteasomal ATPase-associated factor 1</fullName>
    </recommendedName>
</protein>
<feature type="repeat" description="WD" evidence="5">
    <location>
        <begin position="141"/>
        <end position="182"/>
    </location>
</feature>
<dbReference type="SMART" id="SM00320">
    <property type="entry name" value="WD40"/>
    <property type="match status" value="6"/>
</dbReference>
<evidence type="ECO:0000256" key="4">
    <source>
        <dbReference type="ARBA" id="ARBA00038321"/>
    </source>
</evidence>
<dbReference type="InterPro" id="IPR001680">
    <property type="entry name" value="WD40_rpt"/>
</dbReference>
<dbReference type="Gene3D" id="2.130.10.10">
    <property type="entry name" value="YVTN repeat-like/Quinoprotein amine dehydrogenase"/>
    <property type="match status" value="2"/>
</dbReference>
<dbReference type="PANTHER" id="PTHR19857">
    <property type="entry name" value="MITOCHONDRIAL DIVISION PROTEIN 1-RELATED"/>
    <property type="match status" value="1"/>
</dbReference>
<dbReference type="SUPFAM" id="SSF50978">
    <property type="entry name" value="WD40 repeat-like"/>
    <property type="match status" value="1"/>
</dbReference>
<reference evidence="6" key="2">
    <citation type="journal article" date="2023" name="Microbiol Resour">
        <title>Decontamination and Annotation of the Draft Genome Sequence of the Oomycete Lagenidium giganteum ARSEF 373.</title>
        <authorList>
            <person name="Morgan W.R."/>
            <person name="Tartar A."/>
        </authorList>
    </citation>
    <scope>NUCLEOTIDE SEQUENCE</scope>
    <source>
        <strain evidence="6">ARSEF 373</strain>
    </source>
</reference>
<dbReference type="InterPro" id="IPR036322">
    <property type="entry name" value="WD40_repeat_dom_sf"/>
</dbReference>